<evidence type="ECO:0000313" key="1">
    <source>
        <dbReference type="EMBL" id="KIM56345.1"/>
    </source>
</evidence>
<protein>
    <submittedName>
        <fullName evidence="1">Uncharacterized protein</fullName>
    </submittedName>
</protein>
<accession>A0A0C3D6E1</accession>
<dbReference type="Proteomes" id="UP000053989">
    <property type="component" value="Unassembled WGS sequence"/>
</dbReference>
<dbReference type="EMBL" id="KN822118">
    <property type="protein sequence ID" value="KIM56345.1"/>
    <property type="molecule type" value="Genomic_DNA"/>
</dbReference>
<proteinExistence type="predicted"/>
<evidence type="ECO:0000313" key="2">
    <source>
        <dbReference type="Proteomes" id="UP000053989"/>
    </source>
</evidence>
<gene>
    <name evidence="1" type="ORF">SCLCIDRAFT_243130</name>
</gene>
<dbReference type="InParanoid" id="A0A0C3D6E1"/>
<name>A0A0C3D6E1_9AGAM</name>
<dbReference type="HOGENOM" id="CLU_2414550_0_0_1"/>
<dbReference type="AlphaFoldDB" id="A0A0C3D6E1"/>
<keyword evidence="2" id="KW-1185">Reference proteome</keyword>
<reference evidence="2" key="2">
    <citation type="submission" date="2015-01" db="EMBL/GenBank/DDBJ databases">
        <title>Evolutionary Origins and Diversification of the Mycorrhizal Mutualists.</title>
        <authorList>
            <consortium name="DOE Joint Genome Institute"/>
            <consortium name="Mycorrhizal Genomics Consortium"/>
            <person name="Kohler A."/>
            <person name="Kuo A."/>
            <person name="Nagy L.G."/>
            <person name="Floudas D."/>
            <person name="Copeland A."/>
            <person name="Barry K.W."/>
            <person name="Cichocki N."/>
            <person name="Veneault-Fourrey C."/>
            <person name="LaButti K."/>
            <person name="Lindquist E.A."/>
            <person name="Lipzen A."/>
            <person name="Lundell T."/>
            <person name="Morin E."/>
            <person name="Murat C."/>
            <person name="Riley R."/>
            <person name="Ohm R."/>
            <person name="Sun H."/>
            <person name="Tunlid A."/>
            <person name="Henrissat B."/>
            <person name="Grigoriev I.V."/>
            <person name="Hibbett D.S."/>
            <person name="Martin F."/>
        </authorList>
    </citation>
    <scope>NUCLEOTIDE SEQUENCE [LARGE SCALE GENOMIC DNA]</scope>
    <source>
        <strain evidence="2">Foug A</strain>
    </source>
</reference>
<sequence>MPLAWSLSTPLIQSSVLSTCPNANVRLHTLASPIPTYFHRLASMGGSILSTSGEFRNLCFIRCFLIFCGEFVAAPASSEMLSTPMCPLGIFM</sequence>
<organism evidence="1 2">
    <name type="scientific">Scleroderma citrinum Foug A</name>
    <dbReference type="NCBI Taxonomy" id="1036808"/>
    <lineage>
        <taxon>Eukaryota</taxon>
        <taxon>Fungi</taxon>
        <taxon>Dikarya</taxon>
        <taxon>Basidiomycota</taxon>
        <taxon>Agaricomycotina</taxon>
        <taxon>Agaricomycetes</taxon>
        <taxon>Agaricomycetidae</taxon>
        <taxon>Boletales</taxon>
        <taxon>Sclerodermatineae</taxon>
        <taxon>Sclerodermataceae</taxon>
        <taxon>Scleroderma</taxon>
    </lineage>
</organism>
<reference evidence="1 2" key="1">
    <citation type="submission" date="2014-04" db="EMBL/GenBank/DDBJ databases">
        <authorList>
            <consortium name="DOE Joint Genome Institute"/>
            <person name="Kuo A."/>
            <person name="Kohler A."/>
            <person name="Nagy L.G."/>
            <person name="Floudas D."/>
            <person name="Copeland A."/>
            <person name="Barry K.W."/>
            <person name="Cichocki N."/>
            <person name="Veneault-Fourrey C."/>
            <person name="LaButti K."/>
            <person name="Lindquist E.A."/>
            <person name="Lipzen A."/>
            <person name="Lundell T."/>
            <person name="Morin E."/>
            <person name="Murat C."/>
            <person name="Sun H."/>
            <person name="Tunlid A."/>
            <person name="Henrissat B."/>
            <person name="Grigoriev I.V."/>
            <person name="Hibbett D.S."/>
            <person name="Martin F."/>
            <person name="Nordberg H.P."/>
            <person name="Cantor M.N."/>
            <person name="Hua S.X."/>
        </authorList>
    </citation>
    <scope>NUCLEOTIDE SEQUENCE [LARGE SCALE GENOMIC DNA]</scope>
    <source>
        <strain evidence="1 2">Foug A</strain>
    </source>
</reference>